<proteinExistence type="predicted"/>
<name>A0AAN9P8X4_CROPI</name>
<reference evidence="1 2" key="1">
    <citation type="submission" date="2024-01" db="EMBL/GenBank/DDBJ databases">
        <title>The genomes of 5 underutilized Papilionoideae crops provide insights into root nodulation and disease resistanc.</title>
        <authorList>
            <person name="Yuan L."/>
        </authorList>
    </citation>
    <scope>NUCLEOTIDE SEQUENCE [LARGE SCALE GENOMIC DNA]</scope>
    <source>
        <strain evidence="1">ZHUSHIDOU_FW_LH</strain>
        <tissue evidence="1">Leaf</tissue>
    </source>
</reference>
<dbReference type="EMBL" id="JAYWIO010000001">
    <property type="protein sequence ID" value="KAK7289805.1"/>
    <property type="molecule type" value="Genomic_DNA"/>
</dbReference>
<evidence type="ECO:0000313" key="2">
    <source>
        <dbReference type="Proteomes" id="UP001372338"/>
    </source>
</evidence>
<keyword evidence="2" id="KW-1185">Reference proteome</keyword>
<dbReference type="PANTHER" id="PTHR35766">
    <property type="entry name" value="OS08G0543600 PROTEIN"/>
    <property type="match status" value="1"/>
</dbReference>
<comment type="caution">
    <text evidence="1">The sequence shown here is derived from an EMBL/GenBank/DDBJ whole genome shotgun (WGS) entry which is preliminary data.</text>
</comment>
<dbReference type="AlphaFoldDB" id="A0AAN9P8X4"/>
<dbReference type="Proteomes" id="UP001372338">
    <property type="component" value="Unassembled WGS sequence"/>
</dbReference>
<accession>A0AAN9P8X4</accession>
<organism evidence="1 2">
    <name type="scientific">Crotalaria pallida</name>
    <name type="common">Smooth rattlebox</name>
    <name type="synonym">Crotalaria striata</name>
    <dbReference type="NCBI Taxonomy" id="3830"/>
    <lineage>
        <taxon>Eukaryota</taxon>
        <taxon>Viridiplantae</taxon>
        <taxon>Streptophyta</taxon>
        <taxon>Embryophyta</taxon>
        <taxon>Tracheophyta</taxon>
        <taxon>Spermatophyta</taxon>
        <taxon>Magnoliopsida</taxon>
        <taxon>eudicotyledons</taxon>
        <taxon>Gunneridae</taxon>
        <taxon>Pentapetalae</taxon>
        <taxon>rosids</taxon>
        <taxon>fabids</taxon>
        <taxon>Fabales</taxon>
        <taxon>Fabaceae</taxon>
        <taxon>Papilionoideae</taxon>
        <taxon>50 kb inversion clade</taxon>
        <taxon>genistoids sensu lato</taxon>
        <taxon>core genistoids</taxon>
        <taxon>Crotalarieae</taxon>
        <taxon>Crotalaria</taxon>
    </lineage>
</organism>
<evidence type="ECO:0000313" key="1">
    <source>
        <dbReference type="EMBL" id="KAK7289805.1"/>
    </source>
</evidence>
<sequence length="95" mass="10940">MCTSVDLQELENTKHGQSDERTIYEVQQGREPLDVDFCSVTVDGTVDNDILQQQLHNVVRQRQEIMQLEIEVKAQIIARTEIMEMQNNFDAQGTC</sequence>
<protein>
    <submittedName>
        <fullName evidence="1">Uncharacterized protein</fullName>
    </submittedName>
</protein>
<gene>
    <name evidence="1" type="ORF">RIF29_03764</name>
</gene>
<dbReference type="PANTHER" id="PTHR35766:SF1">
    <property type="entry name" value="OS08G0543600 PROTEIN"/>
    <property type="match status" value="1"/>
</dbReference>